<keyword evidence="1" id="KW-0812">Transmembrane</keyword>
<dbReference type="AlphaFoldDB" id="A0A7X1FUX0"/>
<evidence type="ECO:0000256" key="1">
    <source>
        <dbReference type="SAM" id="Phobius"/>
    </source>
</evidence>
<keyword evidence="1" id="KW-1133">Transmembrane helix</keyword>
<reference evidence="2 3" key="1">
    <citation type="submission" date="2020-08" db="EMBL/GenBank/DDBJ databases">
        <title>The genome sequence of type strain Novosphingobium flavum NBRC 111647.</title>
        <authorList>
            <person name="Liu Y."/>
        </authorList>
    </citation>
    <scope>NUCLEOTIDE SEQUENCE [LARGE SCALE GENOMIC DNA]</scope>
    <source>
        <strain evidence="2 3">NBRC 111647</strain>
    </source>
</reference>
<sequence length="145" mass="15644">MTRRVSESANHQGQIARAPALPATFRAVLARALRGRCPRCGEARLFARWLKPEPACPACGQDWSHQRADDFPAYIAILVTGHLLAPVIIAMVADFDLSPAAVAAILLPSAVVMMLAMLQPAKGGVIAAQWWHGLNGFTRERPPVS</sequence>
<organism evidence="2 3">
    <name type="scientific">Novosphingobium flavum</name>
    <dbReference type="NCBI Taxonomy" id="1778672"/>
    <lineage>
        <taxon>Bacteria</taxon>
        <taxon>Pseudomonadati</taxon>
        <taxon>Pseudomonadota</taxon>
        <taxon>Alphaproteobacteria</taxon>
        <taxon>Sphingomonadales</taxon>
        <taxon>Sphingomonadaceae</taxon>
        <taxon>Novosphingobium</taxon>
    </lineage>
</organism>
<dbReference type="Pfam" id="PF06170">
    <property type="entry name" value="DUF983"/>
    <property type="match status" value="1"/>
</dbReference>
<name>A0A7X1FUX0_9SPHN</name>
<keyword evidence="1" id="KW-0472">Membrane</keyword>
<dbReference type="InterPro" id="IPR009325">
    <property type="entry name" value="DUF983"/>
</dbReference>
<feature type="transmembrane region" description="Helical" evidence="1">
    <location>
        <begin position="99"/>
        <end position="118"/>
    </location>
</feature>
<feature type="transmembrane region" description="Helical" evidence="1">
    <location>
        <begin position="71"/>
        <end position="93"/>
    </location>
</feature>
<protein>
    <submittedName>
        <fullName evidence="2">DUF983 domain-containing protein</fullName>
    </submittedName>
</protein>
<evidence type="ECO:0000313" key="2">
    <source>
        <dbReference type="EMBL" id="MBC2666802.1"/>
    </source>
</evidence>
<dbReference type="Proteomes" id="UP000566813">
    <property type="component" value="Unassembled WGS sequence"/>
</dbReference>
<keyword evidence="3" id="KW-1185">Reference proteome</keyword>
<comment type="caution">
    <text evidence="2">The sequence shown here is derived from an EMBL/GenBank/DDBJ whole genome shotgun (WGS) entry which is preliminary data.</text>
</comment>
<dbReference type="EMBL" id="JACLAW010000012">
    <property type="protein sequence ID" value="MBC2666802.1"/>
    <property type="molecule type" value="Genomic_DNA"/>
</dbReference>
<accession>A0A7X1FUX0</accession>
<evidence type="ECO:0000313" key="3">
    <source>
        <dbReference type="Proteomes" id="UP000566813"/>
    </source>
</evidence>
<proteinExistence type="predicted"/>
<gene>
    <name evidence="2" type="ORF">H7F51_14885</name>
</gene>